<dbReference type="GO" id="GO:0070382">
    <property type="term" value="C:exocytic vesicle"/>
    <property type="evidence" value="ECO:0007669"/>
    <property type="project" value="TreeGrafter"/>
</dbReference>
<gene>
    <name evidence="4" type="primary">LOC106176810</name>
</gene>
<sequence length="320" mass="35871">MELAMQATEQMENLRKLSKSFRQQLKEAGFPVRTDIDHPIVSVVVGEMERVYTITKNELERRILWLSVWHSVTFGHNVLLGDVVLPLNKQNFNDTSPQWFQLSGDHMGAGDRDQAVTNDTDPHSIKTKRGQVLNQADVGNQWQRSTLLETSLQPNFDNQQDDFQSQTTRKTVVSDQYQQNQPSSQPTFGKQSLQQGNFQSQTLPGESTGPNIPHHQQGESQHSRLPRGPVTDHHLQEQGGDHIQTRRKSSHDFPPLHPQQDPVAAGDQDQGVTDPQAIKTMGNKALNQAHGDNQLERLPTAVTHEVAGVLRQIPANTVCC</sequence>
<keyword evidence="3" id="KW-1185">Reference proteome</keyword>
<dbReference type="Pfam" id="PF00168">
    <property type="entry name" value="C2"/>
    <property type="match status" value="1"/>
</dbReference>
<dbReference type="GeneID" id="106176810"/>
<organism evidence="3 4">
    <name type="scientific">Lingula anatina</name>
    <name type="common">Brachiopod</name>
    <name type="synonym">Lingula unguis</name>
    <dbReference type="NCBI Taxonomy" id="7574"/>
    <lineage>
        <taxon>Eukaryota</taxon>
        <taxon>Metazoa</taxon>
        <taxon>Spiralia</taxon>
        <taxon>Lophotrochozoa</taxon>
        <taxon>Brachiopoda</taxon>
        <taxon>Linguliformea</taxon>
        <taxon>Lingulata</taxon>
        <taxon>Lingulida</taxon>
        <taxon>Linguloidea</taxon>
        <taxon>Lingulidae</taxon>
        <taxon>Lingula</taxon>
    </lineage>
</organism>
<dbReference type="KEGG" id="lak:106176810"/>
<accession>A0A1S3JXL3</accession>
<dbReference type="STRING" id="7574.A0A1S3JXL3"/>
<dbReference type="SUPFAM" id="SSF49562">
    <property type="entry name" value="C2 domain (Calcium/lipid-binding domain, CaLB)"/>
    <property type="match status" value="1"/>
</dbReference>
<feature type="domain" description="C2" evidence="2">
    <location>
        <begin position="54"/>
        <end position="102"/>
    </location>
</feature>
<dbReference type="GO" id="GO:0042043">
    <property type="term" value="F:neurexin family protein binding"/>
    <property type="evidence" value="ECO:0007669"/>
    <property type="project" value="TreeGrafter"/>
</dbReference>
<dbReference type="Gene3D" id="2.60.40.150">
    <property type="entry name" value="C2 domain"/>
    <property type="match status" value="1"/>
</dbReference>
<dbReference type="OrthoDB" id="195679at2759"/>
<feature type="compositionally biased region" description="Polar residues" evidence="1">
    <location>
        <begin position="165"/>
        <end position="210"/>
    </location>
</feature>
<reference evidence="4" key="1">
    <citation type="submission" date="2025-08" db="UniProtKB">
        <authorList>
            <consortium name="RefSeq"/>
        </authorList>
    </citation>
    <scope>IDENTIFICATION</scope>
    <source>
        <tissue evidence="4">Gonads</tissue>
    </source>
</reference>
<evidence type="ECO:0000313" key="4">
    <source>
        <dbReference type="RefSeq" id="XP_013414796.1"/>
    </source>
</evidence>
<dbReference type="GO" id="GO:0006887">
    <property type="term" value="P:exocytosis"/>
    <property type="evidence" value="ECO:0007669"/>
    <property type="project" value="TreeGrafter"/>
</dbReference>
<feature type="compositionally biased region" description="Basic and acidic residues" evidence="1">
    <location>
        <begin position="108"/>
        <end position="124"/>
    </location>
</feature>
<dbReference type="PANTHER" id="PTHR45716">
    <property type="entry name" value="BITESIZE, ISOFORM I"/>
    <property type="match status" value="1"/>
</dbReference>
<dbReference type="PANTHER" id="PTHR45716:SF2">
    <property type="entry name" value="BITESIZE, ISOFORM I"/>
    <property type="match status" value="1"/>
</dbReference>
<name>A0A1S3JXL3_LINAN</name>
<feature type="region of interest" description="Disordered" evidence="1">
    <location>
        <begin position="103"/>
        <end position="137"/>
    </location>
</feature>
<dbReference type="AlphaFoldDB" id="A0A1S3JXL3"/>
<protein>
    <submittedName>
        <fullName evidence="4">Uncharacterized protein LOC106176810</fullName>
    </submittedName>
</protein>
<dbReference type="InterPro" id="IPR035892">
    <property type="entry name" value="C2_domain_sf"/>
</dbReference>
<evidence type="ECO:0000259" key="2">
    <source>
        <dbReference type="Pfam" id="PF00168"/>
    </source>
</evidence>
<proteinExistence type="predicted"/>
<dbReference type="InterPro" id="IPR000008">
    <property type="entry name" value="C2_dom"/>
</dbReference>
<evidence type="ECO:0000313" key="3">
    <source>
        <dbReference type="Proteomes" id="UP000085678"/>
    </source>
</evidence>
<dbReference type="RefSeq" id="XP_013414796.1">
    <property type="nucleotide sequence ID" value="XM_013559342.1"/>
</dbReference>
<feature type="compositionally biased region" description="Low complexity" evidence="1">
    <location>
        <begin position="155"/>
        <end position="164"/>
    </location>
</feature>
<dbReference type="GO" id="GO:0005886">
    <property type="term" value="C:plasma membrane"/>
    <property type="evidence" value="ECO:0007669"/>
    <property type="project" value="TreeGrafter"/>
</dbReference>
<feature type="region of interest" description="Disordered" evidence="1">
    <location>
        <begin position="152"/>
        <end position="275"/>
    </location>
</feature>
<evidence type="ECO:0000256" key="1">
    <source>
        <dbReference type="SAM" id="MobiDB-lite"/>
    </source>
</evidence>
<dbReference type="InParanoid" id="A0A1S3JXL3"/>
<dbReference type="Proteomes" id="UP000085678">
    <property type="component" value="Unplaced"/>
</dbReference>
<feature type="compositionally biased region" description="Basic and acidic residues" evidence="1">
    <location>
        <begin position="230"/>
        <end position="244"/>
    </location>
</feature>